<dbReference type="InterPro" id="IPR000523">
    <property type="entry name" value="Mg_chelatse_chII-like_cat_dom"/>
</dbReference>
<protein>
    <recommendedName>
        <fullName evidence="6">Magnesium chelatase</fullName>
    </recommendedName>
</protein>
<name>A0A2M7MGB7_9BACT</name>
<dbReference type="Pfam" id="PF05195">
    <property type="entry name" value="AMP_N"/>
    <property type="match status" value="1"/>
</dbReference>
<proteinExistence type="inferred from homology"/>
<organism evidence="4 5">
    <name type="scientific">Candidatus Kuenenbacteria bacterium CG_4_10_14_3_um_filter_39_14</name>
    <dbReference type="NCBI Taxonomy" id="1974614"/>
    <lineage>
        <taxon>Bacteria</taxon>
        <taxon>Candidatus Kueneniibacteriota</taxon>
    </lineage>
</organism>
<dbReference type="PANTHER" id="PTHR32039">
    <property type="entry name" value="MAGNESIUM-CHELATASE SUBUNIT CHLI"/>
    <property type="match status" value="1"/>
</dbReference>
<feature type="non-terminal residue" evidence="4">
    <location>
        <position position="1"/>
    </location>
</feature>
<dbReference type="SUPFAM" id="SSF52540">
    <property type="entry name" value="P-loop containing nucleoside triphosphate hydrolases"/>
    <property type="match status" value="1"/>
</dbReference>
<dbReference type="NCBIfam" id="TIGR00368">
    <property type="entry name" value="YifB family Mg chelatase-like AAA ATPase"/>
    <property type="match status" value="1"/>
</dbReference>
<evidence type="ECO:0000256" key="1">
    <source>
        <dbReference type="ARBA" id="ARBA00006354"/>
    </source>
</evidence>
<evidence type="ECO:0000259" key="3">
    <source>
        <dbReference type="SMART" id="SM01011"/>
    </source>
</evidence>
<dbReference type="InterPro" id="IPR027417">
    <property type="entry name" value="P-loop_NTPase"/>
</dbReference>
<sequence>EYPRNGDQYFPFRQNSDFFYLTGIDQENSALLMYKNADGSVFSCKLFIKKTDKTQEIWFGKKLHAEDAYNISGIKEVFWIDDFDHHLIDSLDKIKNVYIWQNEYAKFETEVPYDNLRKSNELMKEYPKLNFLRLFPVMEKLRIIKSAEELEMMRKAVAITKNAYLRVLKKLKPGMKEYEVEADIMSGLARFNIVGLPDNAVQESKYRVKSAIKNSALALPRGTINVNLAPADLKKQGPSYDLPIALSILSAYKQFKFSDSYQTGVFIGELALDGHLRAVNGTLSVALMVRERGIKRLFLPVENAAEAGLIEAIEIYPVGNLSQLIKHLTGELLIEPYQPKEKVSLEGENIYQFNMAHIRGQEQVKRALEIAAAGGHNILMSGPPGSGKTLLARTMPSILPEMVLDESLEVTKIYSVAGLLPSGQPLITSRPFRSPHHTASAISLVGGGSWPRPGEISLAHHGVLFLDEFPEFPRAVLNNLRQPLEDGVIHISRASGTLEFPAKFILLAAMNPCPCGHYADPYKNCICTQNQVLNYQNRISGPMMDRIDIHIEVPAVEVDKLAGIKTGESSADIRLRVNAARARQIERFKTQKIFTNSQMSSEMVRRICELNSSTQELLKNAVSQLHLSARGYYRIIKLARTIADLAGETQIKIEHVAEALQYRAKVE</sequence>
<dbReference type="InterPro" id="IPR025158">
    <property type="entry name" value="Mg_chelat-rel_C"/>
</dbReference>
<dbReference type="InterPro" id="IPR007865">
    <property type="entry name" value="Aminopep_P_N"/>
</dbReference>
<feature type="domain" description="AAA+ ATPase" evidence="2">
    <location>
        <begin position="374"/>
        <end position="557"/>
    </location>
</feature>
<dbReference type="InterPro" id="IPR029149">
    <property type="entry name" value="Creatin/AminoP/Spt16_N"/>
</dbReference>
<dbReference type="SMART" id="SM00382">
    <property type="entry name" value="AAA"/>
    <property type="match status" value="1"/>
</dbReference>
<evidence type="ECO:0008006" key="6">
    <source>
        <dbReference type="Google" id="ProtNLM"/>
    </source>
</evidence>
<dbReference type="InterPro" id="IPR004482">
    <property type="entry name" value="Mg_chelat-rel"/>
</dbReference>
<comment type="caution">
    <text evidence="4">The sequence shown here is derived from an EMBL/GenBank/DDBJ whole genome shotgun (WGS) entry which is preliminary data.</text>
</comment>
<evidence type="ECO:0000313" key="5">
    <source>
        <dbReference type="Proteomes" id="UP000230658"/>
    </source>
</evidence>
<reference evidence="5" key="1">
    <citation type="submission" date="2017-09" db="EMBL/GenBank/DDBJ databases">
        <title>Depth-based differentiation of microbial function through sediment-hosted aquifers and enrichment of novel symbionts in the deep terrestrial subsurface.</title>
        <authorList>
            <person name="Probst A.J."/>
            <person name="Ladd B."/>
            <person name="Jarett J.K."/>
            <person name="Geller-Mcgrath D.E."/>
            <person name="Sieber C.M.K."/>
            <person name="Emerson J.B."/>
            <person name="Anantharaman K."/>
            <person name="Thomas B.C."/>
            <person name="Malmstrom R."/>
            <person name="Stieglmeier M."/>
            <person name="Klingl A."/>
            <person name="Woyke T."/>
            <person name="Ryan C.M."/>
            <person name="Banfield J.F."/>
        </authorList>
    </citation>
    <scope>NUCLEOTIDE SEQUENCE [LARGE SCALE GENOMIC DNA]</scope>
</reference>
<dbReference type="Pfam" id="PF13335">
    <property type="entry name" value="Mg_chelatase_C"/>
    <property type="match status" value="1"/>
</dbReference>
<dbReference type="Pfam" id="PF13541">
    <property type="entry name" value="ChlI"/>
    <property type="match status" value="1"/>
</dbReference>
<dbReference type="AlphaFoldDB" id="A0A2M7MGB7"/>
<comment type="similarity">
    <text evidence="1">Belongs to the Mg-chelatase subunits D/I family. ComM subfamily.</text>
</comment>
<evidence type="ECO:0000313" key="4">
    <source>
        <dbReference type="EMBL" id="PIX92162.1"/>
    </source>
</evidence>
<dbReference type="Gene3D" id="3.40.350.10">
    <property type="entry name" value="Creatinase/prolidase N-terminal domain"/>
    <property type="match status" value="1"/>
</dbReference>
<dbReference type="InterPro" id="IPR014721">
    <property type="entry name" value="Ribsml_uS5_D2-typ_fold_subgr"/>
</dbReference>
<dbReference type="InterPro" id="IPR020568">
    <property type="entry name" value="Ribosomal_Su5_D2-typ_SF"/>
</dbReference>
<dbReference type="PANTHER" id="PTHR32039:SF7">
    <property type="entry name" value="COMPETENCE PROTEIN COMM"/>
    <property type="match status" value="1"/>
</dbReference>
<dbReference type="GO" id="GO:0030145">
    <property type="term" value="F:manganese ion binding"/>
    <property type="evidence" value="ECO:0007669"/>
    <property type="project" value="InterPro"/>
</dbReference>
<gene>
    <name evidence="4" type="ORF">COZ26_03245</name>
</gene>
<dbReference type="Gene3D" id="3.30.230.10">
    <property type="match status" value="1"/>
</dbReference>
<dbReference type="InterPro" id="IPR003593">
    <property type="entry name" value="AAA+_ATPase"/>
</dbReference>
<dbReference type="EMBL" id="PFJV01000079">
    <property type="protein sequence ID" value="PIX92162.1"/>
    <property type="molecule type" value="Genomic_DNA"/>
</dbReference>
<dbReference type="Proteomes" id="UP000230658">
    <property type="component" value="Unassembled WGS sequence"/>
</dbReference>
<dbReference type="SUPFAM" id="SSF54211">
    <property type="entry name" value="Ribosomal protein S5 domain 2-like"/>
    <property type="match status" value="1"/>
</dbReference>
<dbReference type="InterPro" id="IPR045006">
    <property type="entry name" value="CHLI-like"/>
</dbReference>
<dbReference type="InterPro" id="IPR036005">
    <property type="entry name" value="Creatinase/aminopeptidase-like"/>
</dbReference>
<dbReference type="SUPFAM" id="SSF55920">
    <property type="entry name" value="Creatinase/aminopeptidase"/>
    <property type="match status" value="1"/>
</dbReference>
<dbReference type="SMART" id="SM01011">
    <property type="entry name" value="AMP_N"/>
    <property type="match status" value="1"/>
</dbReference>
<evidence type="ECO:0000259" key="2">
    <source>
        <dbReference type="SMART" id="SM00382"/>
    </source>
</evidence>
<accession>A0A2M7MGB7</accession>
<dbReference type="Gene3D" id="3.40.50.300">
    <property type="entry name" value="P-loop containing nucleotide triphosphate hydrolases"/>
    <property type="match status" value="1"/>
</dbReference>
<dbReference type="SUPFAM" id="SSF53092">
    <property type="entry name" value="Creatinase/prolidase N-terminal domain"/>
    <property type="match status" value="1"/>
</dbReference>
<feature type="domain" description="Aminopeptidase P N-terminal" evidence="3">
    <location>
        <begin position="2"/>
        <end position="108"/>
    </location>
</feature>
<dbReference type="GO" id="GO:0005524">
    <property type="term" value="F:ATP binding"/>
    <property type="evidence" value="ECO:0007669"/>
    <property type="project" value="InterPro"/>
</dbReference>
<dbReference type="GO" id="GO:0070006">
    <property type="term" value="F:metalloaminopeptidase activity"/>
    <property type="evidence" value="ECO:0007669"/>
    <property type="project" value="InterPro"/>
</dbReference>
<dbReference type="Pfam" id="PF01078">
    <property type="entry name" value="Mg_chelatase"/>
    <property type="match status" value="1"/>
</dbReference>